<reference evidence="1 2" key="1">
    <citation type="submission" date="2020-05" db="EMBL/GenBank/DDBJ databases">
        <authorList>
            <person name="Whitworth D."/>
        </authorList>
    </citation>
    <scope>NUCLEOTIDE SEQUENCE [LARGE SCALE GENOMIC DNA]</scope>
    <source>
        <strain evidence="1 2">AB043B</strain>
    </source>
</reference>
<keyword evidence="2" id="KW-1185">Reference proteome</keyword>
<dbReference type="AlphaFoldDB" id="A0A3A8IB07"/>
<proteinExistence type="predicted"/>
<dbReference type="Pfam" id="PF09536">
    <property type="entry name" value="DUF2378"/>
    <property type="match status" value="1"/>
</dbReference>
<sequence length="193" mass="20816">MPSDKAELAARIASLQPGDSIRGLIFKSVFGLVQQHTGTNGMETLRKGELDHDYAELRSYPAREFLTLLFSAADLLEGALGPADAVFHACGEVSITRYSTGPGMLVFGIISRGDPQKLFAGAQMAYSAAVSYGNREYLTTGPKSGTLRMRRDMMPPAYHVGILTGSLKVLGLTGKATAKPQGIDRVDYDIEWT</sequence>
<organism evidence="1 2">
    <name type="scientific">Corallococcus exercitus</name>
    <dbReference type="NCBI Taxonomy" id="2316736"/>
    <lineage>
        <taxon>Bacteria</taxon>
        <taxon>Pseudomonadati</taxon>
        <taxon>Myxococcota</taxon>
        <taxon>Myxococcia</taxon>
        <taxon>Myxococcales</taxon>
        <taxon>Cystobacterineae</taxon>
        <taxon>Myxococcaceae</taxon>
        <taxon>Corallococcus</taxon>
    </lineage>
</organism>
<dbReference type="NCBIfam" id="TIGR02265">
    <property type="entry name" value="Mxa_TIGR02265"/>
    <property type="match status" value="1"/>
</dbReference>
<name>A0A3A8IB07_9BACT</name>
<comment type="caution">
    <text evidence="1">The sequence shown here is derived from an EMBL/GenBank/DDBJ whole genome shotgun (WGS) entry which is preliminary data.</text>
</comment>
<evidence type="ECO:0000313" key="1">
    <source>
        <dbReference type="EMBL" id="NOK32897.1"/>
    </source>
</evidence>
<dbReference type="OrthoDB" id="5523318at2"/>
<dbReference type="InterPro" id="IPR011751">
    <property type="entry name" value="Mxa_paralog_2265"/>
</dbReference>
<dbReference type="RefSeq" id="WP_120526346.1">
    <property type="nucleotide sequence ID" value="NZ_JABFJV010000023.1"/>
</dbReference>
<accession>A0A3A8IB07</accession>
<evidence type="ECO:0000313" key="2">
    <source>
        <dbReference type="Proteomes" id="UP000563426"/>
    </source>
</evidence>
<dbReference type="Proteomes" id="UP000563426">
    <property type="component" value="Unassembled WGS sequence"/>
</dbReference>
<gene>
    <name evidence="1" type="ORF">HMI49_06760</name>
</gene>
<protein>
    <submittedName>
        <fullName evidence="1">DUF2378 family protein</fullName>
    </submittedName>
</protein>
<dbReference type="EMBL" id="JABFJV010000023">
    <property type="protein sequence ID" value="NOK32897.1"/>
    <property type="molecule type" value="Genomic_DNA"/>
</dbReference>